<dbReference type="AlphaFoldDB" id="A0A848M878"/>
<gene>
    <name evidence="2" type="ORF">HII30_15845</name>
</gene>
<feature type="region of interest" description="Disordered" evidence="1">
    <location>
        <begin position="137"/>
        <end position="165"/>
    </location>
</feature>
<proteinExistence type="predicted"/>
<feature type="compositionally biased region" description="Polar residues" evidence="1">
    <location>
        <begin position="143"/>
        <end position="154"/>
    </location>
</feature>
<dbReference type="EMBL" id="JABBPN010000016">
    <property type="protein sequence ID" value="NMO97237.1"/>
    <property type="molecule type" value="Genomic_DNA"/>
</dbReference>
<organism evidence="2 3">
    <name type="scientific">Paenibacillus lemnae</name>
    <dbReference type="NCBI Taxonomy" id="1330551"/>
    <lineage>
        <taxon>Bacteria</taxon>
        <taxon>Bacillati</taxon>
        <taxon>Bacillota</taxon>
        <taxon>Bacilli</taxon>
        <taxon>Bacillales</taxon>
        <taxon>Paenibacillaceae</taxon>
        <taxon>Paenibacillus</taxon>
    </lineage>
</organism>
<evidence type="ECO:0000313" key="2">
    <source>
        <dbReference type="EMBL" id="NMO97237.1"/>
    </source>
</evidence>
<evidence type="ECO:0000256" key="1">
    <source>
        <dbReference type="SAM" id="MobiDB-lite"/>
    </source>
</evidence>
<feature type="compositionally biased region" description="Low complexity" evidence="1">
    <location>
        <begin position="155"/>
        <end position="165"/>
    </location>
</feature>
<name>A0A848M878_PAELE</name>
<accession>A0A848M878</accession>
<comment type="caution">
    <text evidence="2">The sequence shown here is derived from an EMBL/GenBank/DDBJ whole genome shotgun (WGS) entry which is preliminary data.</text>
</comment>
<dbReference type="RefSeq" id="WP_169506022.1">
    <property type="nucleotide sequence ID" value="NZ_JABBPN010000016.1"/>
</dbReference>
<keyword evidence="3" id="KW-1185">Reference proteome</keyword>
<protein>
    <submittedName>
        <fullName evidence="2">Uncharacterized protein</fullName>
    </submittedName>
</protein>
<evidence type="ECO:0000313" key="3">
    <source>
        <dbReference type="Proteomes" id="UP000565468"/>
    </source>
</evidence>
<reference evidence="2 3" key="1">
    <citation type="submission" date="2020-04" db="EMBL/GenBank/DDBJ databases">
        <title>Paenibacillus algicola sp. nov., a novel marine bacterium producing alginate lyase.</title>
        <authorList>
            <person name="Huang H."/>
        </authorList>
    </citation>
    <scope>NUCLEOTIDE SEQUENCE [LARGE SCALE GENOMIC DNA]</scope>
    <source>
        <strain evidence="2 3">L7-75</strain>
    </source>
</reference>
<sequence length="310" mass="35435">MKRTWMAAGIAVLAAAISWTWNLWHYHQNQLGEPLFLDHHIDLQRQGFFDLYYLEDLNTEHKVMQVNFPDNPELKVQHRMPSCNAYTYQQLCSLGIVSHTEIEVQDTASNQAKADAKPLVVQVMFTDGASKIIETGTIRQLPGNENNDMPVNHTSSGSSSNGTGFSSLHADRPVQWVDAALQNTSLIESGKLDVYAEIYNNHVRPELYSYGHHGGVDPLDPKEEGQRLEELQFPLSLNKGDAIQIRYRINRNKFEPDEVYYTFLRMTFQDVKGEGTWEDDVVHVNRYPDLTNTDVRELVKERRSANEKGL</sequence>
<dbReference type="Proteomes" id="UP000565468">
    <property type="component" value="Unassembled WGS sequence"/>
</dbReference>